<protein>
    <submittedName>
        <fullName evidence="7">MFS transporter</fullName>
    </submittedName>
</protein>
<evidence type="ECO:0000313" key="8">
    <source>
        <dbReference type="Proteomes" id="UP001589810"/>
    </source>
</evidence>
<comment type="subcellular location">
    <subcellularLocation>
        <location evidence="1">Cell membrane</location>
        <topology evidence="1">Multi-pass membrane protein</topology>
    </subcellularLocation>
</comment>
<reference evidence="7 8" key="1">
    <citation type="submission" date="2024-09" db="EMBL/GenBank/DDBJ databases">
        <authorList>
            <person name="Sun Q."/>
            <person name="Mori K."/>
        </authorList>
    </citation>
    <scope>NUCLEOTIDE SEQUENCE [LARGE SCALE GENOMIC DNA]</scope>
    <source>
        <strain evidence="7 8">TBRC 1432</strain>
    </source>
</reference>
<evidence type="ECO:0000256" key="1">
    <source>
        <dbReference type="ARBA" id="ARBA00004651"/>
    </source>
</evidence>
<dbReference type="EMBL" id="JBHLUD010000001">
    <property type="protein sequence ID" value="MFC0540688.1"/>
    <property type="molecule type" value="Genomic_DNA"/>
</dbReference>
<keyword evidence="3 5" id="KW-1133">Transmembrane helix</keyword>
<accession>A0ABV6MK78</accession>
<evidence type="ECO:0000256" key="5">
    <source>
        <dbReference type="SAM" id="Phobius"/>
    </source>
</evidence>
<dbReference type="InterPro" id="IPR036259">
    <property type="entry name" value="MFS_trans_sf"/>
</dbReference>
<feature type="transmembrane region" description="Helical" evidence="5">
    <location>
        <begin position="332"/>
        <end position="354"/>
    </location>
</feature>
<feature type="transmembrane region" description="Helical" evidence="5">
    <location>
        <begin position="133"/>
        <end position="154"/>
    </location>
</feature>
<dbReference type="InterPro" id="IPR020846">
    <property type="entry name" value="MFS_dom"/>
</dbReference>
<feature type="domain" description="Major facilitator superfamily (MFS) profile" evidence="6">
    <location>
        <begin position="8"/>
        <end position="389"/>
    </location>
</feature>
<proteinExistence type="predicted"/>
<comment type="caution">
    <text evidence="7">The sequence shown here is derived from an EMBL/GenBank/DDBJ whole genome shotgun (WGS) entry which is preliminary data.</text>
</comment>
<dbReference type="Gene3D" id="1.20.1250.20">
    <property type="entry name" value="MFS general substrate transporter like domains"/>
    <property type="match status" value="2"/>
</dbReference>
<organism evidence="7 8">
    <name type="scientific">Kutzneria chonburiensis</name>
    <dbReference type="NCBI Taxonomy" id="1483604"/>
    <lineage>
        <taxon>Bacteria</taxon>
        <taxon>Bacillati</taxon>
        <taxon>Actinomycetota</taxon>
        <taxon>Actinomycetes</taxon>
        <taxon>Pseudonocardiales</taxon>
        <taxon>Pseudonocardiaceae</taxon>
        <taxon>Kutzneria</taxon>
    </lineage>
</organism>
<keyword evidence="2 5" id="KW-0812">Transmembrane</keyword>
<feature type="transmembrane region" description="Helical" evidence="5">
    <location>
        <begin position="366"/>
        <end position="384"/>
    </location>
</feature>
<feature type="transmembrane region" description="Helical" evidence="5">
    <location>
        <begin position="242"/>
        <end position="264"/>
    </location>
</feature>
<dbReference type="RefSeq" id="WP_273939507.1">
    <property type="nucleotide sequence ID" value="NZ_CP097263.1"/>
</dbReference>
<evidence type="ECO:0000313" key="7">
    <source>
        <dbReference type="EMBL" id="MFC0540688.1"/>
    </source>
</evidence>
<feature type="transmembrane region" description="Helical" evidence="5">
    <location>
        <begin position="41"/>
        <end position="58"/>
    </location>
</feature>
<feature type="transmembrane region" description="Helical" evidence="5">
    <location>
        <begin position="202"/>
        <end position="222"/>
    </location>
</feature>
<dbReference type="PROSITE" id="PS50850">
    <property type="entry name" value="MFS"/>
    <property type="match status" value="1"/>
</dbReference>
<keyword evidence="4 5" id="KW-0472">Membrane</keyword>
<feature type="transmembrane region" description="Helical" evidence="5">
    <location>
        <begin position="276"/>
        <end position="295"/>
    </location>
</feature>
<dbReference type="Pfam" id="PF07690">
    <property type="entry name" value="MFS_1"/>
    <property type="match status" value="1"/>
</dbReference>
<dbReference type="InterPro" id="IPR011701">
    <property type="entry name" value="MFS"/>
</dbReference>
<gene>
    <name evidence="7" type="ORF">ACFFH7_04320</name>
</gene>
<evidence type="ECO:0000256" key="2">
    <source>
        <dbReference type="ARBA" id="ARBA00022692"/>
    </source>
</evidence>
<feature type="transmembrane region" description="Helical" evidence="5">
    <location>
        <begin position="70"/>
        <end position="93"/>
    </location>
</feature>
<sequence length="407" mass="42419">MTRSVWTTVVLLFAAYAVDFIDRLVISNALPQIGTDLHLDHADRGLVVSVFFVAYAVVQVPGGLLADRFGAWRICVFAMLAWSVCAGLTALAWSLGALVVIRCVFGVAQGTFPAAAVKALAERSPPGLRTTANSWVNSANAGGVLLAGLIAAWLLPTVGWRGLFLAISGLGLLVALAWTRWMPRPSSPALMESVGVAPSPWTLIRAPAIIGCAAISFGYNTVAWGLTTWIPSYLEERRGVDVGSAALLMTLPTLVAAVTIVLGGRLADRLGGRPRVIVLPAMVFVGVLELLLPAMTSVAQFIGLLTVLYAVLGLCSMASLSVPLRALPAASLGVAAGVIMIGAQAAGIVVPYLFGLVVDHWSYDAGFVMLGLGPAVAIVAAVLVPQNAEAFRAALRISAVEVSTTTR</sequence>
<dbReference type="InterPro" id="IPR050382">
    <property type="entry name" value="MFS_Na/Anion_cotransporter"/>
</dbReference>
<feature type="transmembrane region" description="Helical" evidence="5">
    <location>
        <begin position="160"/>
        <end position="181"/>
    </location>
</feature>
<name>A0ABV6MK78_9PSEU</name>
<evidence type="ECO:0000256" key="4">
    <source>
        <dbReference type="ARBA" id="ARBA00023136"/>
    </source>
</evidence>
<dbReference type="PANTHER" id="PTHR11662">
    <property type="entry name" value="SOLUTE CARRIER FAMILY 17"/>
    <property type="match status" value="1"/>
</dbReference>
<dbReference type="Proteomes" id="UP001589810">
    <property type="component" value="Unassembled WGS sequence"/>
</dbReference>
<feature type="transmembrane region" description="Helical" evidence="5">
    <location>
        <begin position="301"/>
        <end position="320"/>
    </location>
</feature>
<dbReference type="SUPFAM" id="SSF103473">
    <property type="entry name" value="MFS general substrate transporter"/>
    <property type="match status" value="1"/>
</dbReference>
<feature type="transmembrane region" description="Helical" evidence="5">
    <location>
        <begin position="99"/>
        <end position="121"/>
    </location>
</feature>
<dbReference type="PANTHER" id="PTHR11662:SF399">
    <property type="entry name" value="FI19708P1-RELATED"/>
    <property type="match status" value="1"/>
</dbReference>
<keyword evidence="8" id="KW-1185">Reference proteome</keyword>
<evidence type="ECO:0000259" key="6">
    <source>
        <dbReference type="PROSITE" id="PS50850"/>
    </source>
</evidence>
<evidence type="ECO:0000256" key="3">
    <source>
        <dbReference type="ARBA" id="ARBA00022989"/>
    </source>
</evidence>